<keyword evidence="3" id="KW-1185">Reference proteome</keyword>
<feature type="region of interest" description="Disordered" evidence="1">
    <location>
        <begin position="1"/>
        <end position="179"/>
    </location>
</feature>
<protein>
    <submittedName>
        <fullName evidence="2">Uncharacterized protein</fullName>
    </submittedName>
</protein>
<evidence type="ECO:0000313" key="2">
    <source>
        <dbReference type="EnsemblMetazoa" id="G16482.6:cds"/>
    </source>
</evidence>
<feature type="compositionally biased region" description="Basic and acidic residues" evidence="1">
    <location>
        <begin position="164"/>
        <end position="177"/>
    </location>
</feature>
<sequence length="271" mass="30853">MDYSERFKRYSRSDSKDSRSKLGSKDSRHASIPSKPGTMDSSNTAYTQGSRTSRKESGEPNGKLRDSDMNRAQRESEDFNGRLRGNGEMNSKHRETDYSRSYREGGEYNGNKSVRGGGESNGSKQAPKTKGRQTKDPQFQSEALVPVKTGRSSPGKLSSPRKLGKGEIPHNHPDRSQKNKQLLSSYHFEGKGYFDPAIYIYPTSDNVPRSYLEEKEMECMAKDETIRMLNSKIRRLEHLLQLKDTRMLDLQGQIAREQGLYYVTSRKHVVK</sequence>
<feature type="compositionally biased region" description="Polar residues" evidence="1">
    <location>
        <begin position="39"/>
        <end position="51"/>
    </location>
</feature>
<proteinExistence type="predicted"/>
<feature type="compositionally biased region" description="Basic and acidic residues" evidence="1">
    <location>
        <begin position="90"/>
        <end position="106"/>
    </location>
</feature>
<name>A0A8W8J1U8_MAGGI</name>
<reference evidence="2" key="1">
    <citation type="submission" date="2022-08" db="UniProtKB">
        <authorList>
            <consortium name="EnsemblMetazoa"/>
        </authorList>
    </citation>
    <scope>IDENTIFICATION</scope>
    <source>
        <strain evidence="2">05x7-T-G4-1.051#20</strain>
    </source>
</reference>
<dbReference type="AlphaFoldDB" id="A0A8W8J1U8"/>
<evidence type="ECO:0000256" key="1">
    <source>
        <dbReference type="SAM" id="MobiDB-lite"/>
    </source>
</evidence>
<evidence type="ECO:0000313" key="3">
    <source>
        <dbReference type="Proteomes" id="UP000005408"/>
    </source>
</evidence>
<feature type="compositionally biased region" description="Basic and acidic residues" evidence="1">
    <location>
        <begin position="1"/>
        <end position="29"/>
    </location>
</feature>
<dbReference type="Proteomes" id="UP000005408">
    <property type="component" value="Unassembled WGS sequence"/>
</dbReference>
<organism evidence="2 3">
    <name type="scientific">Magallana gigas</name>
    <name type="common">Pacific oyster</name>
    <name type="synonym">Crassostrea gigas</name>
    <dbReference type="NCBI Taxonomy" id="29159"/>
    <lineage>
        <taxon>Eukaryota</taxon>
        <taxon>Metazoa</taxon>
        <taxon>Spiralia</taxon>
        <taxon>Lophotrochozoa</taxon>
        <taxon>Mollusca</taxon>
        <taxon>Bivalvia</taxon>
        <taxon>Autobranchia</taxon>
        <taxon>Pteriomorphia</taxon>
        <taxon>Ostreida</taxon>
        <taxon>Ostreoidea</taxon>
        <taxon>Ostreidae</taxon>
        <taxon>Magallana</taxon>
    </lineage>
</organism>
<accession>A0A8W8J1U8</accession>
<feature type="compositionally biased region" description="Basic and acidic residues" evidence="1">
    <location>
        <begin position="53"/>
        <end position="81"/>
    </location>
</feature>
<dbReference type="EnsemblMetazoa" id="G16482.6">
    <property type="protein sequence ID" value="G16482.6:cds"/>
    <property type="gene ID" value="G16482"/>
</dbReference>